<accession>A0A0F9PF41</accession>
<name>A0A0F9PF41_9ZZZZ</name>
<dbReference type="AlphaFoldDB" id="A0A0F9PF41"/>
<comment type="caution">
    <text evidence="1">The sequence shown here is derived from an EMBL/GenBank/DDBJ whole genome shotgun (WGS) entry which is preliminary data.</text>
</comment>
<gene>
    <name evidence="1" type="ORF">LCGC14_0908340</name>
</gene>
<evidence type="ECO:0000313" key="1">
    <source>
        <dbReference type="EMBL" id="KKN23102.1"/>
    </source>
</evidence>
<dbReference type="EMBL" id="LAZR01003004">
    <property type="protein sequence ID" value="KKN23102.1"/>
    <property type="molecule type" value="Genomic_DNA"/>
</dbReference>
<protein>
    <submittedName>
        <fullName evidence="1">Uncharacterized protein</fullName>
    </submittedName>
</protein>
<organism evidence="1">
    <name type="scientific">marine sediment metagenome</name>
    <dbReference type="NCBI Taxonomy" id="412755"/>
    <lineage>
        <taxon>unclassified sequences</taxon>
        <taxon>metagenomes</taxon>
        <taxon>ecological metagenomes</taxon>
    </lineage>
</organism>
<reference evidence="1" key="1">
    <citation type="journal article" date="2015" name="Nature">
        <title>Complex archaea that bridge the gap between prokaryotes and eukaryotes.</title>
        <authorList>
            <person name="Spang A."/>
            <person name="Saw J.H."/>
            <person name="Jorgensen S.L."/>
            <person name="Zaremba-Niedzwiedzka K."/>
            <person name="Martijn J."/>
            <person name="Lind A.E."/>
            <person name="van Eijk R."/>
            <person name="Schleper C."/>
            <person name="Guy L."/>
            <person name="Ettema T.J."/>
        </authorList>
    </citation>
    <scope>NUCLEOTIDE SEQUENCE</scope>
</reference>
<proteinExistence type="predicted"/>
<sequence>MKVKGKLNQTNEMIKALLKVVPSNYLIKQGLPAIIHDDQIVMRSVYGLNLFLYSWIEEEGDSEFLMFEISKFLEHFKDYIDYSRMILKFIHDKGHIPEKDEAWELNIPIDDMDLVLDLINIQINDEVFSKLNIEEKKYFDEVSKPIILSDIKLDEFKLEDLTTNYGLGLIDAKILPSFINDLLNLDDLNNEIEKYLNLSELPDKHLSKLNKFATNIIKLNLSGEQGLNLLDLARKLKASIMETGETLYFLNNSEKLIIKEFSNKKVERLSEKLTEGLRYCISNNEDLNVNLLINHFNLDLISANEVIALYGKKFSLPEQLSKQETKKLDQTSKSVIKYIKEINKKPTIDDLMINLNLSVRDASIIFTFINKMSLEILKEDFEKYSEKELLAIDDLSCEILKLEKDMQKERDLIDLAYQVDAGIYSIKRSLLYISWIENKINERYINQLTAQENKVLDEKIISALKYIIENDLELEFQVLIEEVGFSLKDTNLIIRRYNQIISKEINIDSFTENKKNKREALARKIYRIKKSGEINSYEPEEILSLNIDSATLEELWEALVYLKVKVLNILMTESKIIKTEVGKISSDGSIQLKERHGTKVGKKEAIQLSKESIKLQAVKLKFKTSAEKVQLKRGMDFVGGLIRYKVAIKNNTDMLINNLEVSLQMTAEHMRVVDIKPRVYKKGDRAKIPSMSPKQSESVDFYLEPMICGSIPVVPITTYIDAFGNPQMTSRDSLMVISKCPPIINPGEENIAKVKNIYESHDIIRSFRTFELEHDPNKTFILIMEAIGAWAGQPVSKPIYETQEPFTAEIYYYILNQIADPNLGHQEQIIIKIRVDEEKNITILNIGAETNPTVNGVLTHIWQLTNTRFGEAFGYEFMSLHCPECGGSLDDMDKSQEIVKCKYCGEKFEKQALKN</sequence>